<dbReference type="AlphaFoldDB" id="A0A2S5DM17"/>
<feature type="transmembrane region" description="Helical" evidence="1">
    <location>
        <begin position="62"/>
        <end position="84"/>
    </location>
</feature>
<protein>
    <submittedName>
        <fullName evidence="2">Uncharacterized protein</fullName>
    </submittedName>
</protein>
<gene>
    <name evidence="2" type="ORF">C3743_39830</name>
</gene>
<evidence type="ECO:0000313" key="2">
    <source>
        <dbReference type="EMBL" id="POZ80136.1"/>
    </source>
</evidence>
<sequence>MEQISLEKLLTEEPSRPGLVELYHRTMLHRTNEAMNGLSYRLDQIIDQAEKSGKAQGRQQRAMIALTTVLAIATVVYTMTTIYATRETVNAQQASAAAQARVEYVRGSGAVPESAAVHMGVDEKGNPAVCVNGTAYDVPAPGDAHLKERPQSSRLDGAILPVLRCQS</sequence>
<keyword evidence="1" id="KW-0472">Membrane</keyword>
<proteinExistence type="predicted"/>
<name>A0A2S5DM17_9BURK</name>
<comment type="caution">
    <text evidence="2">The sequence shown here is derived from an EMBL/GenBank/DDBJ whole genome shotgun (WGS) entry which is preliminary data.</text>
</comment>
<dbReference type="Proteomes" id="UP000238655">
    <property type="component" value="Unassembled WGS sequence"/>
</dbReference>
<reference evidence="2 3" key="1">
    <citation type="submission" date="2018-01" db="EMBL/GenBank/DDBJ databases">
        <title>Successful Treatment of Persistent Burkholderia cepacia Bacteremia with Ceftazidime-Avibactam.</title>
        <authorList>
            <person name="Tamma P."/>
            <person name="Fan Y."/>
            <person name="Bergman Y."/>
            <person name="Sick-Samuels A."/>
            <person name="Hsu A."/>
            <person name="Timp W."/>
            <person name="Simner P."/>
        </authorList>
    </citation>
    <scope>NUCLEOTIDE SEQUENCE [LARGE SCALE GENOMIC DNA]</scope>
    <source>
        <strain evidence="2 3">170816</strain>
    </source>
</reference>
<evidence type="ECO:0000256" key="1">
    <source>
        <dbReference type="SAM" id="Phobius"/>
    </source>
</evidence>
<keyword evidence="1" id="KW-1133">Transmembrane helix</keyword>
<keyword evidence="1" id="KW-0812">Transmembrane</keyword>
<dbReference type="RefSeq" id="WP_081064180.1">
    <property type="nucleotide sequence ID" value="NZ_PQVP01000006.1"/>
</dbReference>
<accession>A0A2S5DM17</accession>
<evidence type="ECO:0000313" key="3">
    <source>
        <dbReference type="Proteomes" id="UP000238655"/>
    </source>
</evidence>
<dbReference type="EMBL" id="PQVP01000006">
    <property type="protein sequence ID" value="POZ80136.1"/>
    <property type="molecule type" value="Genomic_DNA"/>
</dbReference>
<organism evidence="2 3">
    <name type="scientific">Burkholderia contaminans</name>
    <dbReference type="NCBI Taxonomy" id="488447"/>
    <lineage>
        <taxon>Bacteria</taxon>
        <taxon>Pseudomonadati</taxon>
        <taxon>Pseudomonadota</taxon>
        <taxon>Betaproteobacteria</taxon>
        <taxon>Burkholderiales</taxon>
        <taxon>Burkholderiaceae</taxon>
        <taxon>Burkholderia</taxon>
        <taxon>Burkholderia cepacia complex</taxon>
    </lineage>
</organism>